<keyword evidence="3" id="KW-1185">Reference proteome</keyword>
<protein>
    <submittedName>
        <fullName evidence="2">Uncharacterized protein</fullName>
    </submittedName>
</protein>
<accession>A0A0J9E345</accession>
<reference evidence="2 3" key="1">
    <citation type="submission" date="2015-06" db="EMBL/GenBank/DDBJ databases">
        <title>Draft genome sequence of an Alphaproteobacteria species associated to the Mediterranean sponge Oscarella lobularis.</title>
        <authorList>
            <person name="Jourda C."/>
            <person name="Santini S."/>
            <person name="Claverie J.-M."/>
        </authorList>
    </citation>
    <scope>NUCLEOTIDE SEQUENCE [LARGE SCALE GENOMIC DNA]</scope>
    <source>
        <strain evidence="2">IGS</strain>
    </source>
</reference>
<evidence type="ECO:0000256" key="1">
    <source>
        <dbReference type="SAM" id="Phobius"/>
    </source>
</evidence>
<keyword evidence="1" id="KW-0812">Transmembrane</keyword>
<dbReference type="AlphaFoldDB" id="A0A0J9E345"/>
<organism evidence="2 3">
    <name type="scientific">Candidatus Rhodobacter oscarellae</name>
    <dbReference type="NCBI Taxonomy" id="1675527"/>
    <lineage>
        <taxon>Bacteria</taxon>
        <taxon>Pseudomonadati</taxon>
        <taxon>Pseudomonadota</taxon>
        <taxon>Alphaproteobacteria</taxon>
        <taxon>Rhodobacterales</taxon>
        <taxon>Rhodobacter group</taxon>
        <taxon>Rhodobacter</taxon>
    </lineage>
</organism>
<keyword evidence="1" id="KW-0472">Membrane</keyword>
<keyword evidence="1" id="KW-1133">Transmembrane helix</keyword>
<name>A0A0J9E345_9RHOB</name>
<sequence length="48" mass="4618">MKPIIGGLVGLLVGSTIGWLGFGTTPGAIGLGIAVAASLYGLLSAFDA</sequence>
<dbReference type="PATRIC" id="fig|1675527.3.peg.2190"/>
<gene>
    <name evidence="2" type="ORF">AIOL_002076</name>
</gene>
<proteinExistence type="predicted"/>
<dbReference type="EMBL" id="LFTY01000002">
    <property type="protein sequence ID" value="KMW57117.1"/>
    <property type="molecule type" value="Genomic_DNA"/>
</dbReference>
<comment type="caution">
    <text evidence="2">The sequence shown here is derived from an EMBL/GenBank/DDBJ whole genome shotgun (WGS) entry which is preliminary data.</text>
</comment>
<evidence type="ECO:0000313" key="2">
    <source>
        <dbReference type="EMBL" id="KMW57117.1"/>
    </source>
</evidence>
<dbReference type="Proteomes" id="UP000037178">
    <property type="component" value="Unassembled WGS sequence"/>
</dbReference>
<feature type="transmembrane region" description="Helical" evidence="1">
    <location>
        <begin position="28"/>
        <end position="46"/>
    </location>
</feature>
<dbReference type="RefSeq" id="WP_160314459.1">
    <property type="nucleotide sequence ID" value="NZ_LFTY01000002.1"/>
</dbReference>
<evidence type="ECO:0000313" key="3">
    <source>
        <dbReference type="Proteomes" id="UP000037178"/>
    </source>
</evidence>